<protein>
    <recommendedName>
        <fullName evidence="3">Hypervirulence associated protein TUDOR domain-containing protein</fullName>
    </recommendedName>
</protein>
<accession>A0ABW8EFZ8</accession>
<evidence type="ECO:0008006" key="3">
    <source>
        <dbReference type="Google" id="ProtNLM"/>
    </source>
</evidence>
<evidence type="ECO:0000313" key="2">
    <source>
        <dbReference type="Proteomes" id="UP001617351"/>
    </source>
</evidence>
<name>A0ABW8EFZ8_STRT5</name>
<evidence type="ECO:0000313" key="1">
    <source>
        <dbReference type="EMBL" id="MFJ2822173.1"/>
    </source>
</evidence>
<dbReference type="EMBL" id="JBIUYY010000005">
    <property type="protein sequence ID" value="MFJ2822173.1"/>
    <property type="molecule type" value="Genomic_DNA"/>
</dbReference>
<comment type="caution">
    <text evidence="1">The sequence shown here is derived from an EMBL/GenBank/DDBJ whole genome shotgun (WGS) entry which is preliminary data.</text>
</comment>
<gene>
    <name evidence="1" type="ORF">ACIO7M_13785</name>
</gene>
<reference evidence="1 2" key="1">
    <citation type="submission" date="2024-10" db="EMBL/GenBank/DDBJ databases">
        <title>The Natural Products Discovery Center: Release of the First 8490 Sequenced Strains for Exploring Actinobacteria Biosynthetic Diversity.</title>
        <authorList>
            <person name="Kalkreuter E."/>
            <person name="Kautsar S.A."/>
            <person name="Yang D."/>
            <person name="Bader C.D."/>
            <person name="Teijaro C.N."/>
            <person name="Fluegel L."/>
            <person name="Davis C.M."/>
            <person name="Simpson J.R."/>
            <person name="Lauterbach L."/>
            <person name="Steele A.D."/>
            <person name="Gui C."/>
            <person name="Meng S."/>
            <person name="Li G."/>
            <person name="Viehrig K."/>
            <person name="Ye F."/>
            <person name="Su P."/>
            <person name="Kiefer A.F."/>
            <person name="Nichols A."/>
            <person name="Cepeda A.J."/>
            <person name="Yan W."/>
            <person name="Fan B."/>
            <person name="Jiang Y."/>
            <person name="Adhikari A."/>
            <person name="Zheng C.-J."/>
            <person name="Schuster L."/>
            <person name="Cowan T.M."/>
            <person name="Smanski M.J."/>
            <person name="Chevrette M.G."/>
            <person name="De Carvalho L.P.S."/>
            <person name="Shen B."/>
        </authorList>
    </citation>
    <scope>NUCLEOTIDE SEQUENCE [LARGE SCALE GENOMIC DNA]</scope>
    <source>
        <strain evidence="1 2">NPDC087220</strain>
    </source>
</reference>
<sequence length="60" mass="6742">MPYTSNDRVVYRDGREEPQRGRIQEVRDEGPHAVYRIRNDATGEIQVITQEQIAGGGEAG</sequence>
<organism evidence="1 2">
    <name type="scientific">Streptomyces toxytricini</name>
    <name type="common">Actinomyces toxytricini</name>
    <dbReference type="NCBI Taxonomy" id="67369"/>
    <lineage>
        <taxon>Bacteria</taxon>
        <taxon>Bacillati</taxon>
        <taxon>Actinomycetota</taxon>
        <taxon>Actinomycetes</taxon>
        <taxon>Kitasatosporales</taxon>
        <taxon>Streptomycetaceae</taxon>
        <taxon>Streptomyces</taxon>
    </lineage>
</organism>
<proteinExistence type="predicted"/>
<dbReference type="RefSeq" id="WP_365510257.1">
    <property type="nucleotide sequence ID" value="NZ_JBFANW010000230.1"/>
</dbReference>
<dbReference type="Proteomes" id="UP001617351">
    <property type="component" value="Unassembled WGS sequence"/>
</dbReference>
<keyword evidence="2" id="KW-1185">Reference proteome</keyword>